<protein>
    <submittedName>
        <fullName evidence="2">Uncharacterized protein</fullName>
    </submittedName>
</protein>
<comment type="caution">
    <text evidence="2">The sequence shown here is derived from an EMBL/GenBank/DDBJ whole genome shotgun (WGS) entry which is preliminary data.</text>
</comment>
<feature type="compositionally biased region" description="Low complexity" evidence="1">
    <location>
        <begin position="30"/>
        <end position="41"/>
    </location>
</feature>
<dbReference type="EMBL" id="JACXVP010000009">
    <property type="protein sequence ID" value="KAG5584937.1"/>
    <property type="molecule type" value="Genomic_DNA"/>
</dbReference>
<reference evidence="2 3" key="1">
    <citation type="submission" date="2020-09" db="EMBL/GenBank/DDBJ databases">
        <title>De no assembly of potato wild relative species, Solanum commersonii.</title>
        <authorList>
            <person name="Cho K."/>
        </authorList>
    </citation>
    <scope>NUCLEOTIDE SEQUENCE [LARGE SCALE GENOMIC DNA]</scope>
    <source>
        <strain evidence="2">LZ3.2</strain>
        <tissue evidence="2">Leaf</tissue>
    </source>
</reference>
<feature type="region of interest" description="Disordered" evidence="1">
    <location>
        <begin position="23"/>
        <end position="51"/>
    </location>
</feature>
<evidence type="ECO:0000313" key="2">
    <source>
        <dbReference type="EMBL" id="KAG5584937.1"/>
    </source>
</evidence>
<keyword evidence="3" id="KW-1185">Reference proteome</keyword>
<sequence length="114" mass="12885">MRLGDSSREQSNTIANMPSLTQHFVHPDVSPSSIATPSATPHDTMSDLAPGQKDKFGRLMIELDGSSWHPVKDVARCLITLRIYSGKRPDWMLPHVFDELDQYWNTDKFKAISD</sequence>
<dbReference type="OrthoDB" id="1434255at2759"/>
<accession>A0A9J5X9D5</accession>
<gene>
    <name evidence="2" type="ORF">H5410_045371</name>
</gene>
<name>A0A9J5X9D5_SOLCO</name>
<proteinExistence type="predicted"/>
<dbReference type="AlphaFoldDB" id="A0A9J5X9D5"/>
<dbReference type="Proteomes" id="UP000824120">
    <property type="component" value="Chromosome 9"/>
</dbReference>
<evidence type="ECO:0000313" key="3">
    <source>
        <dbReference type="Proteomes" id="UP000824120"/>
    </source>
</evidence>
<evidence type="ECO:0000256" key="1">
    <source>
        <dbReference type="SAM" id="MobiDB-lite"/>
    </source>
</evidence>
<organism evidence="2 3">
    <name type="scientific">Solanum commersonii</name>
    <name type="common">Commerson's wild potato</name>
    <name type="synonym">Commerson's nightshade</name>
    <dbReference type="NCBI Taxonomy" id="4109"/>
    <lineage>
        <taxon>Eukaryota</taxon>
        <taxon>Viridiplantae</taxon>
        <taxon>Streptophyta</taxon>
        <taxon>Embryophyta</taxon>
        <taxon>Tracheophyta</taxon>
        <taxon>Spermatophyta</taxon>
        <taxon>Magnoliopsida</taxon>
        <taxon>eudicotyledons</taxon>
        <taxon>Gunneridae</taxon>
        <taxon>Pentapetalae</taxon>
        <taxon>asterids</taxon>
        <taxon>lamiids</taxon>
        <taxon>Solanales</taxon>
        <taxon>Solanaceae</taxon>
        <taxon>Solanoideae</taxon>
        <taxon>Solaneae</taxon>
        <taxon>Solanum</taxon>
    </lineage>
</organism>